<protein>
    <submittedName>
        <fullName evidence="1">Uncharacterized protein</fullName>
    </submittedName>
</protein>
<dbReference type="RefSeq" id="WP_369710789.1">
    <property type="nucleotide sequence ID" value="NZ_CP165644.1"/>
</dbReference>
<name>A0AB39VGP4_9FUSO</name>
<dbReference type="AlphaFoldDB" id="A0AB39VGP4"/>
<evidence type="ECO:0000313" key="1">
    <source>
        <dbReference type="EMBL" id="XDU66444.1"/>
    </source>
</evidence>
<dbReference type="KEGG" id="lrug:AB8B22_08505"/>
<organism evidence="1">
    <name type="scientific">Leptotrichia rugosa</name>
    <dbReference type="NCBI Taxonomy" id="3239302"/>
    <lineage>
        <taxon>Bacteria</taxon>
        <taxon>Fusobacteriati</taxon>
        <taxon>Fusobacteriota</taxon>
        <taxon>Fusobacteriia</taxon>
        <taxon>Fusobacteriales</taxon>
        <taxon>Leptotrichiaceae</taxon>
        <taxon>Leptotrichia</taxon>
    </lineage>
</organism>
<sequence length="48" mass="5564">MLKKIIRMIICFILLFIGVVSISQAKDFLDLSKLVLSFAFGMWVSKWI</sequence>
<accession>A0AB39VGP4</accession>
<gene>
    <name evidence="1" type="ORF">AB8B22_08505</name>
</gene>
<dbReference type="EMBL" id="CP165644">
    <property type="protein sequence ID" value="XDU66444.1"/>
    <property type="molecule type" value="Genomic_DNA"/>
</dbReference>
<reference evidence="1" key="1">
    <citation type="submission" date="2024-07" db="EMBL/GenBank/DDBJ databases">
        <authorList>
            <person name="Li X.-J."/>
            <person name="Wang X."/>
        </authorList>
    </citation>
    <scope>NUCLEOTIDE SEQUENCE</scope>
    <source>
        <strain evidence="1">HSP-334</strain>
    </source>
</reference>
<proteinExistence type="predicted"/>